<evidence type="ECO:0000313" key="2">
    <source>
        <dbReference type="EMBL" id="AFK63881.1"/>
    </source>
</evidence>
<evidence type="ECO:0000313" key="3">
    <source>
        <dbReference type="Proteomes" id="UP000005267"/>
    </source>
</evidence>
<organism evidence="2 3">
    <name type="scientific">Advenella kashmirensis (strain DSM 17095 / LMG 22695 / WT001)</name>
    <name type="common">Tetrathiobacter kashmirensis</name>
    <dbReference type="NCBI Taxonomy" id="1036672"/>
    <lineage>
        <taxon>Bacteria</taxon>
        <taxon>Pseudomonadati</taxon>
        <taxon>Pseudomonadota</taxon>
        <taxon>Betaproteobacteria</taxon>
        <taxon>Burkholderiales</taxon>
        <taxon>Alcaligenaceae</taxon>
    </lineage>
</organism>
<protein>
    <submittedName>
        <fullName evidence="2">Uncharacterized protein</fullName>
    </submittedName>
</protein>
<keyword evidence="1" id="KW-1133">Transmembrane helix</keyword>
<accession>I3UFU3</accession>
<dbReference type="OrthoDB" id="9965252at2"/>
<name>I3UFU3_ADVKW</name>
<evidence type="ECO:0000256" key="1">
    <source>
        <dbReference type="SAM" id="Phobius"/>
    </source>
</evidence>
<dbReference type="EMBL" id="CP003555">
    <property type="protein sequence ID" value="AFK63881.1"/>
    <property type="molecule type" value="Genomic_DNA"/>
</dbReference>
<reference evidence="2 3" key="1">
    <citation type="journal article" date="2011" name="J. Bacteriol.">
        <title>Whole-genome shotgun sequencing of the sulfur-oxidizing chemoautotroph Tetrathiobacter kashmirensis.</title>
        <authorList>
            <person name="Ghosh W."/>
            <person name="George A."/>
            <person name="Agarwal A."/>
            <person name="Raj P."/>
            <person name="Alam M."/>
            <person name="Pyne P."/>
            <person name="Das Gupta S.K."/>
        </authorList>
    </citation>
    <scope>NUCLEOTIDE SEQUENCE [LARGE SCALE GENOMIC DNA]</scope>
    <source>
        <strain evidence="2 3">WT001</strain>
    </source>
</reference>
<sequence length="77" mass="8144">MLLKRLIQALCAVLCVLAFLIILGMAATALVGFPSKGAEFLQDYLGYILGFAAVMYGNAAGGIIAHYYSNSVGENKL</sequence>
<keyword evidence="1" id="KW-0472">Membrane</keyword>
<gene>
    <name evidence="2" type="ordered locus">TKWG_20820</name>
</gene>
<keyword evidence="1" id="KW-0812">Transmembrane</keyword>
<feature type="transmembrane region" description="Helical" evidence="1">
    <location>
        <begin position="44"/>
        <end position="68"/>
    </location>
</feature>
<proteinExistence type="predicted"/>
<reference evidence="3" key="2">
    <citation type="journal article" date="2013" name="PLoS ONE">
        <title>Genome implosion elicits host-confinement in Alcaligenaceae: evidence from the comparative genomics of Tetrathiobacter kashmirensis, a pathogen in the making.</title>
        <authorList>
            <person name="Ghosh W."/>
            <person name="Alam M."/>
            <person name="Roy C."/>
            <person name="Pyne P."/>
            <person name="George A."/>
            <person name="Chakraborty R."/>
            <person name="Majumder S."/>
            <person name="Agarwal A."/>
            <person name="Chakraborty S."/>
            <person name="Majumdar S."/>
            <person name="Gupta S.K."/>
        </authorList>
    </citation>
    <scope>NUCLEOTIDE SEQUENCE [LARGE SCALE GENOMIC DNA]</scope>
    <source>
        <strain evidence="3">WT001</strain>
    </source>
</reference>
<feature type="transmembrane region" description="Helical" evidence="1">
    <location>
        <begin position="6"/>
        <end position="32"/>
    </location>
</feature>
<dbReference type="KEGG" id="aka:TKWG_20820"/>
<dbReference type="HOGENOM" id="CLU_2630194_0_0_4"/>
<dbReference type="Proteomes" id="UP000005267">
    <property type="component" value="Chromosome"/>
</dbReference>
<dbReference type="RefSeq" id="WP_014751972.1">
    <property type="nucleotide sequence ID" value="NC_017964.1"/>
</dbReference>
<keyword evidence="3" id="KW-1185">Reference proteome</keyword>
<dbReference type="AlphaFoldDB" id="I3UFU3"/>